<dbReference type="EMBL" id="KK198759">
    <property type="protein sequence ID" value="KCW63191.1"/>
    <property type="molecule type" value="Genomic_DNA"/>
</dbReference>
<dbReference type="Gramene" id="KCW63191">
    <property type="protein sequence ID" value="KCW63191"/>
    <property type="gene ID" value="EUGRSUZ_G00804"/>
</dbReference>
<dbReference type="InParanoid" id="A0A059BBA8"/>
<gene>
    <name evidence="2" type="ORF">EUGRSUZ_G00804</name>
</gene>
<proteinExistence type="predicted"/>
<feature type="compositionally biased region" description="Basic and acidic residues" evidence="1">
    <location>
        <begin position="51"/>
        <end position="60"/>
    </location>
</feature>
<dbReference type="AlphaFoldDB" id="A0A059BBA8"/>
<feature type="region of interest" description="Disordered" evidence="1">
    <location>
        <begin position="1"/>
        <end position="72"/>
    </location>
</feature>
<feature type="compositionally biased region" description="Polar residues" evidence="1">
    <location>
        <begin position="62"/>
        <end position="72"/>
    </location>
</feature>
<evidence type="ECO:0000313" key="2">
    <source>
        <dbReference type="EMBL" id="KCW63191.1"/>
    </source>
</evidence>
<evidence type="ECO:0000256" key="1">
    <source>
        <dbReference type="SAM" id="MobiDB-lite"/>
    </source>
</evidence>
<organism evidence="2">
    <name type="scientific">Eucalyptus grandis</name>
    <name type="common">Flooded gum</name>
    <dbReference type="NCBI Taxonomy" id="71139"/>
    <lineage>
        <taxon>Eukaryota</taxon>
        <taxon>Viridiplantae</taxon>
        <taxon>Streptophyta</taxon>
        <taxon>Embryophyta</taxon>
        <taxon>Tracheophyta</taxon>
        <taxon>Spermatophyta</taxon>
        <taxon>Magnoliopsida</taxon>
        <taxon>eudicotyledons</taxon>
        <taxon>Gunneridae</taxon>
        <taxon>Pentapetalae</taxon>
        <taxon>rosids</taxon>
        <taxon>malvids</taxon>
        <taxon>Myrtales</taxon>
        <taxon>Myrtaceae</taxon>
        <taxon>Myrtoideae</taxon>
        <taxon>Eucalypteae</taxon>
        <taxon>Eucalyptus</taxon>
    </lineage>
</organism>
<accession>A0A059BBA8</accession>
<protein>
    <submittedName>
        <fullName evidence="2">Uncharacterized protein</fullName>
    </submittedName>
</protein>
<feature type="compositionally biased region" description="Pro residues" evidence="1">
    <location>
        <begin position="29"/>
        <end position="39"/>
    </location>
</feature>
<reference evidence="2" key="1">
    <citation type="submission" date="2013-07" db="EMBL/GenBank/DDBJ databases">
        <title>The genome of Eucalyptus grandis.</title>
        <authorList>
            <person name="Schmutz J."/>
            <person name="Hayes R."/>
            <person name="Myburg A."/>
            <person name="Tuskan G."/>
            <person name="Grattapaglia D."/>
            <person name="Rokhsar D.S."/>
        </authorList>
    </citation>
    <scope>NUCLEOTIDE SEQUENCE</scope>
    <source>
        <tissue evidence="2">Leaf extractions</tissue>
    </source>
</reference>
<name>A0A059BBA8_EUCGR</name>
<sequence>MYPRIGSHLGNATAVPTADRSSSFHHTDSPPPPPPPPLPDSTSGLLRNRSIRSDQLDENHSVACSSGFTREP</sequence>